<comment type="caution">
    <text evidence="4">The sequence shown here is derived from an EMBL/GenBank/DDBJ whole genome shotgun (WGS) entry which is preliminary data.</text>
</comment>
<evidence type="ECO:0000313" key="4">
    <source>
        <dbReference type="EMBL" id="KAL0067011.1"/>
    </source>
</evidence>
<evidence type="ECO:0000256" key="1">
    <source>
        <dbReference type="ARBA" id="ARBA00004685"/>
    </source>
</evidence>
<evidence type="ECO:0000256" key="3">
    <source>
        <dbReference type="SAM" id="Phobius"/>
    </source>
</evidence>
<accession>A0ABR2ZZ35</accession>
<keyword evidence="3" id="KW-0472">Membrane</keyword>
<dbReference type="PANTHER" id="PTHR33365">
    <property type="entry name" value="YALI0B05434P"/>
    <property type="match status" value="1"/>
</dbReference>
<dbReference type="Proteomes" id="UP001437256">
    <property type="component" value="Unassembled WGS sequence"/>
</dbReference>
<comment type="similarity">
    <text evidence="2">Belongs to the ustYa family.</text>
</comment>
<gene>
    <name evidence="4" type="ORF">AAF712_006000</name>
</gene>
<dbReference type="InterPro" id="IPR021765">
    <property type="entry name" value="UstYa-like"/>
</dbReference>
<proteinExistence type="inferred from homology"/>
<comment type="pathway">
    <text evidence="1">Mycotoxin biosynthesis.</text>
</comment>
<evidence type="ECO:0000313" key="5">
    <source>
        <dbReference type="Proteomes" id="UP001437256"/>
    </source>
</evidence>
<keyword evidence="3" id="KW-1133">Transmembrane helix</keyword>
<reference evidence="4 5" key="1">
    <citation type="submission" date="2024-05" db="EMBL/GenBank/DDBJ databases">
        <title>A draft genome resource for the thread blight pathogen Marasmius tenuissimus strain MS-2.</title>
        <authorList>
            <person name="Yulfo-Soto G.E."/>
            <person name="Baruah I.K."/>
            <person name="Amoako-Attah I."/>
            <person name="Bukari Y."/>
            <person name="Meinhardt L.W."/>
            <person name="Bailey B.A."/>
            <person name="Cohen S.P."/>
        </authorList>
    </citation>
    <scope>NUCLEOTIDE SEQUENCE [LARGE SCALE GENOMIC DNA]</scope>
    <source>
        <strain evidence="4 5">MS-2</strain>
    </source>
</reference>
<organism evidence="4 5">
    <name type="scientific">Marasmius tenuissimus</name>
    <dbReference type="NCBI Taxonomy" id="585030"/>
    <lineage>
        <taxon>Eukaryota</taxon>
        <taxon>Fungi</taxon>
        <taxon>Dikarya</taxon>
        <taxon>Basidiomycota</taxon>
        <taxon>Agaricomycotina</taxon>
        <taxon>Agaricomycetes</taxon>
        <taxon>Agaricomycetidae</taxon>
        <taxon>Agaricales</taxon>
        <taxon>Marasmiineae</taxon>
        <taxon>Marasmiaceae</taxon>
        <taxon>Marasmius</taxon>
    </lineage>
</organism>
<sequence length="206" mass="23720">MAKLARRSGLEYAVGALVGFNLLITAWHGVVFLRQKGVSQSEEIYTYNGNSIPLLHPVQFELPSRPVALTLQESAHYIWDDPSNVTRDEFNSLLRYQALSFLGPNYRQTINSWYHNFHCIAQIRAALYNHSDTIANVHHFGHCLQYLRQFLLCGATGMIEEGDFMKKDFETDRVGSDLVCQDWEHAFAALTEEENQFNEWYKNGQI</sequence>
<name>A0ABR2ZZ35_9AGAR</name>
<dbReference type="EMBL" id="JBBXMP010000030">
    <property type="protein sequence ID" value="KAL0067011.1"/>
    <property type="molecule type" value="Genomic_DNA"/>
</dbReference>
<dbReference type="Pfam" id="PF11807">
    <property type="entry name" value="UstYa"/>
    <property type="match status" value="1"/>
</dbReference>
<feature type="transmembrane region" description="Helical" evidence="3">
    <location>
        <begin position="12"/>
        <end position="33"/>
    </location>
</feature>
<dbReference type="PANTHER" id="PTHR33365:SF4">
    <property type="entry name" value="CYCLOCHLOROTINE BIOSYNTHESIS PROTEIN O"/>
    <property type="match status" value="1"/>
</dbReference>
<keyword evidence="5" id="KW-1185">Reference proteome</keyword>
<evidence type="ECO:0000256" key="2">
    <source>
        <dbReference type="ARBA" id="ARBA00035112"/>
    </source>
</evidence>
<protein>
    <submittedName>
        <fullName evidence="4">Uncharacterized protein</fullName>
    </submittedName>
</protein>
<keyword evidence="3" id="KW-0812">Transmembrane</keyword>